<organism evidence="1 2">
    <name type="scientific">Micromonospora inositola</name>
    <dbReference type="NCBI Taxonomy" id="47865"/>
    <lineage>
        <taxon>Bacteria</taxon>
        <taxon>Bacillati</taxon>
        <taxon>Actinomycetota</taxon>
        <taxon>Actinomycetes</taxon>
        <taxon>Micromonosporales</taxon>
        <taxon>Micromonosporaceae</taxon>
        <taxon>Micromonospora</taxon>
    </lineage>
</organism>
<sequence>MMIKRLSAFVTAALAVTVTVTVGIPFLGAHADDNRRAQLTLLGRAVLPVETYAPGPPSGTLLPPGTVNGITFPLPSQPVEGFSAVVAGRHPGEYLAMPDNGFGAKVNSRDFLIRAYYIRPDFKTAKGGSGEVDVDMNLKEQTSSYAGRSTRSHREK</sequence>
<keyword evidence="2" id="KW-1185">Reference proteome</keyword>
<protein>
    <submittedName>
        <fullName evidence="1">Uncharacterized protein</fullName>
    </submittedName>
</protein>
<dbReference type="Proteomes" id="UP000198221">
    <property type="component" value="Chromosome I"/>
</dbReference>
<accession>A0A1C5J647</accession>
<reference evidence="2" key="1">
    <citation type="submission" date="2016-06" db="EMBL/GenBank/DDBJ databases">
        <authorList>
            <person name="Varghese N."/>
            <person name="Submissions Spin"/>
        </authorList>
    </citation>
    <scope>NUCLEOTIDE SEQUENCE [LARGE SCALE GENOMIC DNA]</scope>
    <source>
        <strain evidence="2">DSM 43819</strain>
    </source>
</reference>
<evidence type="ECO:0000313" key="1">
    <source>
        <dbReference type="EMBL" id="SCG65741.1"/>
    </source>
</evidence>
<gene>
    <name evidence="1" type="ORF">GA0070613_4049</name>
</gene>
<dbReference type="EMBL" id="LT607754">
    <property type="protein sequence ID" value="SCG65741.1"/>
    <property type="molecule type" value="Genomic_DNA"/>
</dbReference>
<evidence type="ECO:0000313" key="2">
    <source>
        <dbReference type="Proteomes" id="UP000198221"/>
    </source>
</evidence>
<proteinExistence type="predicted"/>
<dbReference type="AlphaFoldDB" id="A0A1C5J647"/>
<name>A0A1C5J647_9ACTN</name>